<dbReference type="Proteomes" id="UP000198424">
    <property type="component" value="Unassembled WGS sequence"/>
</dbReference>
<protein>
    <recommendedName>
        <fullName evidence="1">MAE-28990/MAE-18760-like HEPN domain-containing protein</fullName>
    </recommendedName>
</protein>
<evidence type="ECO:0000313" key="3">
    <source>
        <dbReference type="EMBL" id="OXA87597.1"/>
    </source>
</evidence>
<dbReference type="EMBL" id="MUGY01000038">
    <property type="protein sequence ID" value="OXA87597.1"/>
    <property type="molecule type" value="Genomic_DNA"/>
</dbReference>
<accession>A0A086ALF7</accession>
<reference evidence="2 4" key="1">
    <citation type="submission" date="2014-07" db="EMBL/GenBank/DDBJ databases">
        <title>Genome of Flavobacterium hydatis DSM 2063.</title>
        <authorList>
            <person name="Pipes S.E."/>
            <person name="Stropko S.J."/>
            <person name="Newman J.D."/>
        </authorList>
    </citation>
    <scope>NUCLEOTIDE SEQUENCE [LARGE SCALE GENOMIC DNA]</scope>
    <source>
        <strain evidence="2 4">DSM 2063</strain>
    </source>
</reference>
<dbReference type="STRING" id="991.IW20_07420"/>
<evidence type="ECO:0000313" key="5">
    <source>
        <dbReference type="Proteomes" id="UP000198424"/>
    </source>
</evidence>
<organism evidence="2 4">
    <name type="scientific">Flavobacterium hydatis</name>
    <name type="common">Cytophaga aquatilis</name>
    <dbReference type="NCBI Taxonomy" id="991"/>
    <lineage>
        <taxon>Bacteria</taxon>
        <taxon>Pseudomonadati</taxon>
        <taxon>Bacteroidota</taxon>
        <taxon>Flavobacteriia</taxon>
        <taxon>Flavobacteriales</taxon>
        <taxon>Flavobacteriaceae</taxon>
        <taxon>Flavobacterium</taxon>
    </lineage>
</organism>
<dbReference type="AlphaFoldDB" id="A0A086ALF7"/>
<gene>
    <name evidence="3" type="ORF">B0A62_22720</name>
    <name evidence="2" type="ORF">IW20_07420</name>
</gene>
<keyword evidence="5" id="KW-1185">Reference proteome</keyword>
<sequence length="207" mass="24274">MTTLNAIQADINWRMSELGSLKSIPVRYNLLSHHKEMIIKYTIPSIYSLWEGFVKNSFRKYIDEINSLNLPINEIHINLLVHSLTTLDKLRLENPRNSFKSKKEFTKYYFEVISQPFVISEIIPTRSNVNFEVINEILLLFNLESLPKDFEKPLSKLVLFRNSISHGEVRIPIKIKDIEIFAQLLNDLMVEIILRIEKGLVLKTFLK</sequence>
<feature type="domain" description="MAE-28990/MAE-18760-like HEPN" evidence="1">
    <location>
        <begin position="6"/>
        <end position="204"/>
    </location>
</feature>
<proteinExistence type="predicted"/>
<dbReference type="eggNOG" id="ENOG5032VNZ">
    <property type="taxonomic scope" value="Bacteria"/>
</dbReference>
<dbReference type="RefSeq" id="WP_035620410.1">
    <property type="nucleotide sequence ID" value="NZ_JBEWQG010000054.1"/>
</dbReference>
<evidence type="ECO:0000313" key="4">
    <source>
        <dbReference type="Proteomes" id="UP000028712"/>
    </source>
</evidence>
<dbReference type="Pfam" id="PF18737">
    <property type="entry name" value="HEPN_MAE_28990"/>
    <property type="match status" value="1"/>
</dbReference>
<evidence type="ECO:0000313" key="2">
    <source>
        <dbReference type="EMBL" id="KFF17521.1"/>
    </source>
</evidence>
<evidence type="ECO:0000259" key="1">
    <source>
        <dbReference type="Pfam" id="PF18737"/>
    </source>
</evidence>
<dbReference type="InterPro" id="IPR040788">
    <property type="entry name" value="HEPN_MAE_28990"/>
</dbReference>
<name>A0A086ALF7_FLAHY</name>
<dbReference type="EMBL" id="JPRM01000009">
    <property type="protein sequence ID" value="KFF17521.1"/>
    <property type="molecule type" value="Genomic_DNA"/>
</dbReference>
<comment type="caution">
    <text evidence="2">The sequence shown here is derived from an EMBL/GenBank/DDBJ whole genome shotgun (WGS) entry which is preliminary data.</text>
</comment>
<reference evidence="3 5" key="2">
    <citation type="submission" date="2016-11" db="EMBL/GenBank/DDBJ databases">
        <title>Whole genomes of Flavobacteriaceae.</title>
        <authorList>
            <person name="Stine C."/>
            <person name="Li C."/>
            <person name="Tadesse D."/>
        </authorList>
    </citation>
    <scope>NUCLEOTIDE SEQUENCE [LARGE SCALE GENOMIC DNA]</scope>
    <source>
        <strain evidence="3 5">ATCC 29551</strain>
    </source>
</reference>
<dbReference type="OrthoDB" id="1551032at2"/>
<dbReference type="Proteomes" id="UP000028712">
    <property type="component" value="Unassembled WGS sequence"/>
</dbReference>